<dbReference type="OrthoDB" id="5815237at2759"/>
<keyword evidence="1" id="KW-0812">Transmembrane</keyword>
<organism evidence="2 3">
    <name type="scientific">Litomosoides sigmodontis</name>
    <name type="common">Filarial nematode worm</name>
    <dbReference type="NCBI Taxonomy" id="42156"/>
    <lineage>
        <taxon>Eukaryota</taxon>
        <taxon>Metazoa</taxon>
        <taxon>Ecdysozoa</taxon>
        <taxon>Nematoda</taxon>
        <taxon>Chromadorea</taxon>
        <taxon>Rhabditida</taxon>
        <taxon>Spirurina</taxon>
        <taxon>Spiruromorpha</taxon>
        <taxon>Filarioidea</taxon>
        <taxon>Onchocercidae</taxon>
        <taxon>Litomosoides</taxon>
    </lineage>
</organism>
<protein>
    <submittedName>
        <fullName evidence="2">Uncharacterized protein</fullName>
    </submittedName>
</protein>
<dbReference type="OMA" id="QWQRFIC"/>
<evidence type="ECO:0000256" key="1">
    <source>
        <dbReference type="SAM" id="Phobius"/>
    </source>
</evidence>
<dbReference type="EMBL" id="UYRX01000159">
    <property type="protein sequence ID" value="VDK75890.1"/>
    <property type="molecule type" value="Genomic_DNA"/>
</dbReference>
<reference evidence="2 3" key="1">
    <citation type="submission" date="2018-08" db="EMBL/GenBank/DDBJ databases">
        <authorList>
            <person name="Laetsch R D."/>
            <person name="Stevens L."/>
            <person name="Kumar S."/>
            <person name="Blaxter L. M."/>
        </authorList>
    </citation>
    <scope>NUCLEOTIDE SEQUENCE [LARGE SCALE GENOMIC DNA]</scope>
</reference>
<gene>
    <name evidence="2" type="ORF">NLS_LOCUS3102</name>
</gene>
<keyword evidence="1" id="KW-1133">Transmembrane helix</keyword>
<keyword evidence="3" id="KW-1185">Reference proteome</keyword>
<accession>A0A3P6T970</accession>
<name>A0A3P6T970_LITSI</name>
<keyword evidence="1" id="KW-0472">Membrane</keyword>
<sequence length="145" mass="16423">MTSSGQREGQVQDQRCLWTPWSPCTVTCLSRGSSSVYSQQWQQFICRNANSLGNNSSIATAKFRSCTHMIPLCLSDEGFSTAFQNYYFLAIFLACILLILVPNMILGLRYTRVRVWKSRKSGEKSEQSVLSFNEAVANNFVRETL</sequence>
<evidence type="ECO:0000313" key="2">
    <source>
        <dbReference type="EMBL" id="VDK75890.1"/>
    </source>
</evidence>
<evidence type="ECO:0000313" key="3">
    <source>
        <dbReference type="Proteomes" id="UP000277928"/>
    </source>
</evidence>
<dbReference type="Proteomes" id="UP000277928">
    <property type="component" value="Unassembled WGS sequence"/>
</dbReference>
<proteinExistence type="predicted"/>
<dbReference type="AlphaFoldDB" id="A0A3P6T970"/>
<feature type="transmembrane region" description="Helical" evidence="1">
    <location>
        <begin position="86"/>
        <end position="110"/>
    </location>
</feature>